<dbReference type="CDD" id="cd07500">
    <property type="entry name" value="HAD_PSP"/>
    <property type="match status" value="1"/>
</dbReference>
<evidence type="ECO:0000256" key="1">
    <source>
        <dbReference type="ARBA" id="ARBA00001946"/>
    </source>
</evidence>
<dbReference type="PROSITE" id="PS51671">
    <property type="entry name" value="ACT"/>
    <property type="match status" value="2"/>
</dbReference>
<dbReference type="InterPro" id="IPR050582">
    <property type="entry name" value="HAD-like_SerB"/>
</dbReference>
<dbReference type="Pfam" id="PF13740">
    <property type="entry name" value="ACT_6"/>
    <property type="match status" value="1"/>
</dbReference>
<dbReference type="UniPathway" id="UPA00135">
    <property type="reaction ID" value="UER00198"/>
</dbReference>
<evidence type="ECO:0000256" key="2">
    <source>
        <dbReference type="ARBA" id="ARBA00005135"/>
    </source>
</evidence>
<dbReference type="GO" id="GO:0036424">
    <property type="term" value="F:L-phosphoserine phosphatase activity"/>
    <property type="evidence" value="ECO:0007669"/>
    <property type="project" value="InterPro"/>
</dbReference>
<dbReference type="GO" id="GO:0006564">
    <property type="term" value="P:L-serine biosynthetic process"/>
    <property type="evidence" value="ECO:0007669"/>
    <property type="project" value="UniProtKB-KW"/>
</dbReference>
<evidence type="ECO:0000256" key="7">
    <source>
        <dbReference type="ARBA" id="ARBA00022801"/>
    </source>
</evidence>
<dbReference type="Proteomes" id="UP000186132">
    <property type="component" value="Unassembled WGS sequence"/>
</dbReference>
<evidence type="ECO:0000256" key="6">
    <source>
        <dbReference type="ARBA" id="ARBA00022723"/>
    </source>
</evidence>
<evidence type="ECO:0000256" key="13">
    <source>
        <dbReference type="PIRSR" id="PIRSR604469-1"/>
    </source>
</evidence>
<dbReference type="CDD" id="cd04870">
    <property type="entry name" value="ACT_PSP_1"/>
    <property type="match status" value="1"/>
</dbReference>
<keyword evidence="9" id="KW-0718">Serine biosynthesis</keyword>
<dbReference type="GO" id="GO:0005737">
    <property type="term" value="C:cytoplasm"/>
    <property type="evidence" value="ECO:0007669"/>
    <property type="project" value="TreeGrafter"/>
</dbReference>
<evidence type="ECO:0000256" key="3">
    <source>
        <dbReference type="ARBA" id="ARBA00009184"/>
    </source>
</evidence>
<comment type="cofactor">
    <cofactor evidence="1">
        <name>Mg(2+)</name>
        <dbReference type="ChEBI" id="CHEBI:18420"/>
    </cofactor>
</comment>
<evidence type="ECO:0000256" key="12">
    <source>
        <dbReference type="ARBA" id="ARBA00048523"/>
    </source>
</evidence>
<feature type="domain" description="ACT" evidence="14">
    <location>
        <begin position="7"/>
        <end position="82"/>
    </location>
</feature>
<keyword evidence="7" id="KW-0378">Hydrolase</keyword>
<dbReference type="SFLD" id="SFLDF00029">
    <property type="entry name" value="phosphoserine_phosphatase"/>
    <property type="match status" value="1"/>
</dbReference>
<dbReference type="SFLD" id="SFLDG01136">
    <property type="entry name" value="C1.6:_Phosphoserine_Phosphatas"/>
    <property type="match status" value="1"/>
</dbReference>
<dbReference type="Pfam" id="PF21086">
    <property type="entry name" value="ACT_PSP_2"/>
    <property type="match status" value="1"/>
</dbReference>
<gene>
    <name evidence="15" type="ORF">SAMN05443575_3078</name>
</gene>
<dbReference type="PANTHER" id="PTHR43344">
    <property type="entry name" value="PHOSPHOSERINE PHOSPHATASE"/>
    <property type="match status" value="1"/>
</dbReference>
<dbReference type="InterPro" id="IPR002912">
    <property type="entry name" value="ACT_dom"/>
</dbReference>
<comment type="similarity">
    <text evidence="3">Belongs to the HAD-like hydrolase superfamily. SerB family.</text>
</comment>
<evidence type="ECO:0000313" key="16">
    <source>
        <dbReference type="Proteomes" id="UP000186132"/>
    </source>
</evidence>
<dbReference type="SFLD" id="SFLDS00003">
    <property type="entry name" value="Haloacid_Dehalogenase"/>
    <property type="match status" value="1"/>
</dbReference>
<dbReference type="OrthoDB" id="9792539at2"/>
<dbReference type="InterPro" id="IPR045865">
    <property type="entry name" value="ACT-like_dom_sf"/>
</dbReference>
<protein>
    <recommendedName>
        <fullName evidence="4">phosphoserine phosphatase</fullName>
        <ecNumber evidence="4">3.1.3.3</ecNumber>
    </recommendedName>
    <alternativeName>
        <fullName evidence="10">O-phosphoserine phosphohydrolase</fullName>
    </alternativeName>
</protein>
<name>A0A1M5PGQ2_9ACTN</name>
<dbReference type="Gene3D" id="3.40.50.1000">
    <property type="entry name" value="HAD superfamily/HAD-like"/>
    <property type="match status" value="1"/>
</dbReference>
<feature type="domain" description="ACT" evidence="14">
    <location>
        <begin position="96"/>
        <end position="172"/>
    </location>
</feature>
<keyword evidence="6" id="KW-0479">Metal-binding</keyword>
<sequence>MQPTSVLATLTGRDRPGVTASFFAALAAHDVDVKDVEQVVIRERLVLAVLFDLRGDPAALRNSVTKTAHALGMECEVAVADDPAPRRPARSSRSHVIVLGRPLRPGALSHVAGYIAEAGANIESMTQLSTEPASSVEMIVGAADPTRLRAALVRAADDTGLDIAVEPAGLRRRAKRLVVLDVDSTLIQDEAIDVLAERAGVGGEVAAITERAMAGQLDFAESLRARVALLAGLTVADLDVVRDGLRLTPGARTFVRTLRRLGFHVGVVSGGFTFVTDRFVAELELDFAAANQLEIVDGVVTGRLVGDIVDRPGKAAALARFAERYGVPSSQTVAVGDGANDIDMLEAAGLGVAFNAKTALRRAADTSVNLPYLDTILFVLGISDSDVAEAAADDPAADDPADAATG</sequence>
<feature type="active site" description="Proton donor" evidence="13">
    <location>
        <position position="183"/>
    </location>
</feature>
<keyword evidence="16" id="KW-1185">Reference proteome</keyword>
<evidence type="ECO:0000256" key="5">
    <source>
        <dbReference type="ARBA" id="ARBA00022605"/>
    </source>
</evidence>
<dbReference type="InterPro" id="IPR036412">
    <property type="entry name" value="HAD-like_sf"/>
</dbReference>
<reference evidence="15 16" key="1">
    <citation type="submission" date="2016-11" db="EMBL/GenBank/DDBJ databases">
        <authorList>
            <person name="Jaros S."/>
            <person name="Januszkiewicz K."/>
            <person name="Wedrychowicz H."/>
        </authorList>
    </citation>
    <scope>NUCLEOTIDE SEQUENCE [LARGE SCALE GENOMIC DNA]</scope>
    <source>
        <strain evidence="15 16">DSM 45627</strain>
    </source>
</reference>
<evidence type="ECO:0000256" key="11">
    <source>
        <dbReference type="ARBA" id="ARBA00048138"/>
    </source>
</evidence>
<feature type="active site" description="Nucleophile" evidence="13">
    <location>
        <position position="181"/>
    </location>
</feature>
<dbReference type="SUPFAM" id="SSF55021">
    <property type="entry name" value="ACT-like"/>
    <property type="match status" value="2"/>
</dbReference>
<dbReference type="InterPro" id="IPR023214">
    <property type="entry name" value="HAD_sf"/>
</dbReference>
<organism evidence="15 16">
    <name type="scientific">Jatrophihabitans endophyticus</name>
    <dbReference type="NCBI Taxonomy" id="1206085"/>
    <lineage>
        <taxon>Bacteria</taxon>
        <taxon>Bacillati</taxon>
        <taxon>Actinomycetota</taxon>
        <taxon>Actinomycetes</taxon>
        <taxon>Jatrophihabitantales</taxon>
        <taxon>Jatrophihabitantaceae</taxon>
        <taxon>Jatrophihabitans</taxon>
    </lineage>
</organism>
<evidence type="ECO:0000256" key="4">
    <source>
        <dbReference type="ARBA" id="ARBA00012640"/>
    </source>
</evidence>
<comment type="pathway">
    <text evidence="2">Amino-acid biosynthesis; L-serine biosynthesis; L-serine from 3-phospho-D-glycerate: step 3/3.</text>
</comment>
<evidence type="ECO:0000313" key="15">
    <source>
        <dbReference type="EMBL" id="SHH00928.1"/>
    </source>
</evidence>
<dbReference type="Gene3D" id="3.30.70.260">
    <property type="match status" value="2"/>
</dbReference>
<dbReference type="PANTHER" id="PTHR43344:SF2">
    <property type="entry name" value="PHOSPHOSERINE PHOSPHATASE"/>
    <property type="match status" value="1"/>
</dbReference>
<proteinExistence type="inferred from homology"/>
<keyword evidence="5" id="KW-0028">Amino-acid biosynthesis</keyword>
<dbReference type="SFLD" id="SFLDG01137">
    <property type="entry name" value="C1.6.1:_Phosphoserine_Phosphat"/>
    <property type="match status" value="1"/>
</dbReference>
<evidence type="ECO:0000256" key="9">
    <source>
        <dbReference type="ARBA" id="ARBA00023299"/>
    </source>
</evidence>
<dbReference type="AlphaFoldDB" id="A0A1M5PGQ2"/>
<evidence type="ECO:0000256" key="10">
    <source>
        <dbReference type="ARBA" id="ARBA00031693"/>
    </source>
</evidence>
<dbReference type="EMBL" id="FQVU01000004">
    <property type="protein sequence ID" value="SHH00928.1"/>
    <property type="molecule type" value="Genomic_DNA"/>
</dbReference>
<evidence type="ECO:0000259" key="14">
    <source>
        <dbReference type="PROSITE" id="PS51671"/>
    </source>
</evidence>
<comment type="catalytic activity">
    <reaction evidence="11">
        <text>O-phospho-L-serine + H2O = L-serine + phosphate</text>
        <dbReference type="Rhea" id="RHEA:21208"/>
        <dbReference type="ChEBI" id="CHEBI:15377"/>
        <dbReference type="ChEBI" id="CHEBI:33384"/>
        <dbReference type="ChEBI" id="CHEBI:43474"/>
        <dbReference type="ChEBI" id="CHEBI:57524"/>
        <dbReference type="EC" id="3.1.3.3"/>
    </reaction>
</comment>
<dbReference type="GO" id="GO:0000287">
    <property type="term" value="F:magnesium ion binding"/>
    <property type="evidence" value="ECO:0007669"/>
    <property type="project" value="TreeGrafter"/>
</dbReference>
<keyword evidence="8" id="KW-0460">Magnesium</keyword>
<dbReference type="SUPFAM" id="SSF56784">
    <property type="entry name" value="HAD-like"/>
    <property type="match status" value="1"/>
</dbReference>
<dbReference type="InterPro" id="IPR004469">
    <property type="entry name" value="PSP"/>
</dbReference>
<dbReference type="RefSeq" id="WP_073391307.1">
    <property type="nucleotide sequence ID" value="NZ_FQVU01000004.1"/>
</dbReference>
<evidence type="ECO:0000256" key="8">
    <source>
        <dbReference type="ARBA" id="ARBA00022842"/>
    </source>
</evidence>
<accession>A0A1M5PGQ2</accession>
<dbReference type="NCBIfam" id="TIGR00338">
    <property type="entry name" value="serB"/>
    <property type="match status" value="1"/>
</dbReference>
<dbReference type="Pfam" id="PF12710">
    <property type="entry name" value="HAD"/>
    <property type="match status" value="1"/>
</dbReference>
<dbReference type="EC" id="3.1.3.3" evidence="4"/>
<dbReference type="NCBIfam" id="TIGR01488">
    <property type="entry name" value="HAD-SF-IB"/>
    <property type="match status" value="1"/>
</dbReference>
<dbReference type="STRING" id="1206085.SAMN05443575_3078"/>
<comment type="catalytic activity">
    <reaction evidence="12">
        <text>O-phospho-D-serine + H2O = D-serine + phosphate</text>
        <dbReference type="Rhea" id="RHEA:24873"/>
        <dbReference type="ChEBI" id="CHEBI:15377"/>
        <dbReference type="ChEBI" id="CHEBI:35247"/>
        <dbReference type="ChEBI" id="CHEBI:43474"/>
        <dbReference type="ChEBI" id="CHEBI:58680"/>
        <dbReference type="EC" id="3.1.3.3"/>
    </reaction>
</comment>
<dbReference type="InterPro" id="IPR049148">
    <property type="entry name" value="PSP_ACT"/>
</dbReference>